<dbReference type="CDD" id="cd18809">
    <property type="entry name" value="SF1_C_RecD"/>
    <property type="match status" value="1"/>
</dbReference>
<dbReference type="InterPro" id="IPR003593">
    <property type="entry name" value="AAA+_ATPase"/>
</dbReference>
<dbReference type="SUPFAM" id="SSF52540">
    <property type="entry name" value="P-loop containing nucleoside triphosphate hydrolases"/>
    <property type="match status" value="2"/>
</dbReference>
<dbReference type="eggNOG" id="COG0507">
    <property type="taxonomic scope" value="Bacteria"/>
</dbReference>
<dbReference type="InterPro" id="IPR036420">
    <property type="entry name" value="BRCT_dom_sf"/>
</dbReference>
<evidence type="ECO:0000259" key="1">
    <source>
        <dbReference type="SMART" id="SM00382"/>
    </source>
</evidence>
<dbReference type="InterPro" id="IPR010285">
    <property type="entry name" value="DNA_helicase_pif1-like_DEAD"/>
</dbReference>
<gene>
    <name evidence="2" type="ORF">HMPREF9233_00288</name>
</gene>
<evidence type="ECO:0000313" key="3">
    <source>
        <dbReference type="Proteomes" id="UP000009888"/>
    </source>
</evidence>
<protein>
    <recommendedName>
        <fullName evidence="1">AAA+ ATPase domain-containing protein</fullName>
    </recommendedName>
</protein>
<dbReference type="STRING" id="202789.GCA_001457435_00364"/>
<dbReference type="PANTHER" id="PTHR47642">
    <property type="entry name" value="ATP-DEPENDENT DNA HELICASE"/>
    <property type="match status" value="1"/>
</dbReference>
<proteinExistence type="predicted"/>
<feature type="domain" description="AAA+ ATPase" evidence="1">
    <location>
        <begin position="20"/>
        <end position="194"/>
    </location>
</feature>
<dbReference type="PATRIC" id="fig|883066.3.peg.295"/>
<dbReference type="Pfam" id="PF05970">
    <property type="entry name" value="PIF1"/>
    <property type="match status" value="1"/>
</dbReference>
<dbReference type="Gene3D" id="3.40.50.300">
    <property type="entry name" value="P-loop containing nucleotide triphosphate hydrolases"/>
    <property type="match status" value="2"/>
</dbReference>
<reference evidence="2 3" key="1">
    <citation type="submission" date="2012-09" db="EMBL/GenBank/DDBJ databases">
        <title>The Genome Sequence of Actinobaculum massiliae ACS-171-V-COL2.</title>
        <authorList>
            <consortium name="The Broad Institute Genome Sequencing Platform"/>
            <person name="Earl A."/>
            <person name="Ward D."/>
            <person name="Feldgarden M."/>
            <person name="Gevers D."/>
            <person name="Saerens B."/>
            <person name="Vaneechoutte M."/>
            <person name="Walker B."/>
            <person name="Young S.K."/>
            <person name="Zeng Q."/>
            <person name="Gargeya S."/>
            <person name="Fitzgerald M."/>
            <person name="Haas B."/>
            <person name="Abouelleil A."/>
            <person name="Alvarado L."/>
            <person name="Arachchi H.M."/>
            <person name="Berlin A."/>
            <person name="Chapman S.B."/>
            <person name="Goldberg J."/>
            <person name="Griggs A."/>
            <person name="Gujja S."/>
            <person name="Hansen M."/>
            <person name="Howarth C."/>
            <person name="Imamovic A."/>
            <person name="Larimer J."/>
            <person name="McCowen C."/>
            <person name="Montmayeur A."/>
            <person name="Murphy C."/>
            <person name="Neiman D."/>
            <person name="Pearson M."/>
            <person name="Priest M."/>
            <person name="Roberts A."/>
            <person name="Saif S."/>
            <person name="Shea T."/>
            <person name="Sisk P."/>
            <person name="Sykes S."/>
            <person name="Wortman J."/>
            <person name="Nusbaum C."/>
            <person name="Birren B."/>
        </authorList>
    </citation>
    <scope>NUCLEOTIDE SEQUENCE [LARGE SCALE GENOMIC DNA]</scope>
    <source>
        <strain evidence="3">ACS-171-V-Col2</strain>
    </source>
</reference>
<dbReference type="Proteomes" id="UP000009888">
    <property type="component" value="Unassembled WGS sequence"/>
</dbReference>
<dbReference type="AlphaFoldDB" id="K9EI17"/>
<dbReference type="GO" id="GO:0000723">
    <property type="term" value="P:telomere maintenance"/>
    <property type="evidence" value="ECO:0007669"/>
    <property type="project" value="InterPro"/>
</dbReference>
<dbReference type="EMBL" id="AGWL01000002">
    <property type="protein sequence ID" value="EKU95501.1"/>
    <property type="molecule type" value="Genomic_DNA"/>
</dbReference>
<name>K9EI17_9ACTO</name>
<keyword evidence="3" id="KW-1185">Reference proteome</keyword>
<dbReference type="Gene3D" id="3.40.50.10190">
    <property type="entry name" value="BRCT domain"/>
    <property type="match status" value="1"/>
</dbReference>
<dbReference type="InterPro" id="IPR051055">
    <property type="entry name" value="PIF1_helicase"/>
</dbReference>
<dbReference type="RefSeq" id="WP_007000506.1">
    <property type="nucleotide sequence ID" value="NZ_JH992955.1"/>
</dbReference>
<sequence length="735" mass="81335">MADQLRLTGDFQRALELMEAGENVFITGDAGTGKSTLIRYFIKRRRAGRNVVVAAPTGIAALNVGGYTLHRLFSFPPGVTRDDVRSGAYFPRAFAKVIGELETLIIDEVSMVRADLFDLVCEALEMYGPRRGYPLGGVQLVLVGDLYQLPPVVTPAEEEYFTTVYENPYFFAAHHYSPELFHTVTLREIFRQQGDRELTELLRAVRSGRVTGGVLSALNRRVAGEFSPPDGEFWLTLAPTNRRVTAENMRKLELLDEQEFVSFAERRGDTEHFEKPTDDELHFKVGAQIMMLTNDPSDRWVNGTLGQILRIWRNEEGDFEVDVRFRDGSEVAVTPHNWDVTRPVADGGTLRREIVGSFRQLPFKLAWAITIHKSQGQTLDRAVIELSGGIFANGQLYVALSRCRSLAGIVLTREIRARDVRVDYRVRRFLADASGTLAERTCALSMRVVGQSDGFIRPIHIALDFGPGSPHGDNSAFLRDEALGGPHVNRFESLVNPARDIGNATEKYGISAADLQVAPSLGELWPAIERLVDGWGIEVTGNPDEVLAIIDAELKRCGIIAPLEPFGLAGDPHAVPIAYHASPSPRAAWFIAPRSRRIVPVGDPQEVARLLEEKLFELPLAPAAAAMIDEFCEKYGVRVTYKTLGEQPDISSILTPGTRVAFTGTVNFRGTIWERGEMEALAATRGLEVKSSVSRTRCDVLIAADVTSLSRKAKNAREFGKPIYAAVEFLVWAEG</sequence>
<evidence type="ECO:0000313" key="2">
    <source>
        <dbReference type="EMBL" id="EKU95501.1"/>
    </source>
</evidence>
<dbReference type="Gene3D" id="2.30.30.940">
    <property type="match status" value="1"/>
</dbReference>
<organism evidence="2 3">
    <name type="scientific">Actinobaculum massiliense ACS-171-V-Col2</name>
    <dbReference type="NCBI Taxonomy" id="883066"/>
    <lineage>
        <taxon>Bacteria</taxon>
        <taxon>Bacillati</taxon>
        <taxon>Actinomycetota</taxon>
        <taxon>Actinomycetes</taxon>
        <taxon>Actinomycetales</taxon>
        <taxon>Actinomycetaceae</taxon>
        <taxon>Actinobaculum</taxon>
    </lineage>
</organism>
<dbReference type="HOGENOM" id="CLU_011470_0_0_11"/>
<comment type="caution">
    <text evidence="2">The sequence shown here is derived from an EMBL/GenBank/DDBJ whole genome shotgun (WGS) entry which is preliminary data.</text>
</comment>
<dbReference type="GO" id="GO:0006281">
    <property type="term" value="P:DNA repair"/>
    <property type="evidence" value="ECO:0007669"/>
    <property type="project" value="InterPro"/>
</dbReference>
<dbReference type="GO" id="GO:0003678">
    <property type="term" value="F:DNA helicase activity"/>
    <property type="evidence" value="ECO:0007669"/>
    <property type="project" value="InterPro"/>
</dbReference>
<dbReference type="PANTHER" id="PTHR47642:SF5">
    <property type="entry name" value="ATP-DEPENDENT DNA HELICASE"/>
    <property type="match status" value="1"/>
</dbReference>
<dbReference type="InterPro" id="IPR027417">
    <property type="entry name" value="P-loop_NTPase"/>
</dbReference>
<dbReference type="SMART" id="SM00382">
    <property type="entry name" value="AAA"/>
    <property type="match status" value="1"/>
</dbReference>
<accession>K9EI17</accession>